<sequence length="29" mass="3127">MQQLVCDHEVLEALLLIGQILGKCDDTAG</sequence>
<evidence type="ECO:0000313" key="1">
    <source>
        <dbReference type="EMBL" id="SEN96670.1"/>
    </source>
</evidence>
<organism evidence="1 2">
    <name type="scientific">Paracoccus alcaliphilus</name>
    <dbReference type="NCBI Taxonomy" id="34002"/>
    <lineage>
        <taxon>Bacteria</taxon>
        <taxon>Pseudomonadati</taxon>
        <taxon>Pseudomonadota</taxon>
        <taxon>Alphaproteobacteria</taxon>
        <taxon>Rhodobacterales</taxon>
        <taxon>Paracoccaceae</taxon>
        <taxon>Paracoccus</taxon>
    </lineage>
</organism>
<gene>
    <name evidence="1" type="ORF">SAMN04489859_10255</name>
</gene>
<name>A0A1H8KUS4_9RHOB</name>
<evidence type="ECO:0000313" key="2">
    <source>
        <dbReference type="Proteomes" id="UP000199054"/>
    </source>
</evidence>
<proteinExistence type="predicted"/>
<accession>A0A1H8KUS4</accession>
<dbReference type="EMBL" id="FODE01000025">
    <property type="protein sequence ID" value="SEN96670.1"/>
    <property type="molecule type" value="Genomic_DNA"/>
</dbReference>
<dbReference type="AlphaFoldDB" id="A0A1H8KUS4"/>
<protein>
    <submittedName>
        <fullName evidence="1">Uncharacterized protein</fullName>
    </submittedName>
</protein>
<keyword evidence="2" id="KW-1185">Reference proteome</keyword>
<reference evidence="1 2" key="1">
    <citation type="submission" date="2016-10" db="EMBL/GenBank/DDBJ databases">
        <authorList>
            <person name="de Groot N.N."/>
        </authorList>
    </citation>
    <scope>NUCLEOTIDE SEQUENCE [LARGE SCALE GENOMIC DNA]</scope>
    <source>
        <strain evidence="1 2">DSM 8512</strain>
    </source>
</reference>
<dbReference type="Proteomes" id="UP000199054">
    <property type="component" value="Unassembled WGS sequence"/>
</dbReference>